<proteinExistence type="predicted"/>
<comment type="caution">
    <text evidence="2">The sequence shown here is derived from an EMBL/GenBank/DDBJ whole genome shotgun (WGS) entry which is preliminary data.</text>
</comment>
<dbReference type="AlphaFoldDB" id="A0A9Q5DBS5"/>
<dbReference type="Pfam" id="PF17418">
    <property type="entry name" value="SdpA"/>
    <property type="match status" value="1"/>
</dbReference>
<dbReference type="InterPro" id="IPR023902">
    <property type="entry name" value="Sporulation_SdpA"/>
</dbReference>
<keyword evidence="1" id="KW-1133">Transmembrane helix</keyword>
<sequence>MNRYIKLLFIFGCSVLAYCILTTLLLANYAGNNPLNKLKINAANYISIFPEGWSFFTKTVKEPSLSLYKVENGMLKREDLRAFQSRFLWGANRNNRLLSVEVSNVIRKVNAAGMRKMTYLQNIKFRENINDYFSADTLLYNNVTADEQLKLLRGKYVIVIEDFRPWSILKRKDEFEVKQKISLIPVLIK</sequence>
<feature type="transmembrane region" description="Helical" evidence="1">
    <location>
        <begin position="7"/>
        <end position="30"/>
    </location>
</feature>
<keyword evidence="1" id="KW-0812">Transmembrane</keyword>
<evidence type="ECO:0000313" key="3">
    <source>
        <dbReference type="Proteomes" id="UP000281028"/>
    </source>
</evidence>
<evidence type="ECO:0008006" key="4">
    <source>
        <dbReference type="Google" id="ProtNLM"/>
    </source>
</evidence>
<dbReference type="EMBL" id="RIAR02000001">
    <property type="protein sequence ID" value="NSL87600.1"/>
    <property type="molecule type" value="Genomic_DNA"/>
</dbReference>
<evidence type="ECO:0000313" key="2">
    <source>
        <dbReference type="EMBL" id="NSL87600.1"/>
    </source>
</evidence>
<gene>
    <name evidence="2" type="ORF">ECE50_012205</name>
</gene>
<name>A0A9Q5DBS5_9BACT</name>
<organism evidence="2 3">
    <name type="scientific">Chitinophaga solisilvae</name>
    <dbReference type="NCBI Taxonomy" id="1233460"/>
    <lineage>
        <taxon>Bacteria</taxon>
        <taxon>Pseudomonadati</taxon>
        <taxon>Bacteroidota</taxon>
        <taxon>Chitinophagia</taxon>
        <taxon>Chitinophagales</taxon>
        <taxon>Chitinophagaceae</taxon>
        <taxon>Chitinophaga</taxon>
    </lineage>
</organism>
<keyword evidence="1" id="KW-0472">Membrane</keyword>
<protein>
    <recommendedName>
        <fullName evidence="4">SdpA family antimicrobial peptide system protein</fullName>
    </recommendedName>
</protein>
<keyword evidence="3" id="KW-1185">Reference proteome</keyword>
<accession>A0A9Q5DBS5</accession>
<reference evidence="2" key="1">
    <citation type="submission" date="2020-05" db="EMBL/GenBank/DDBJ databases">
        <title>Chitinophaga laudate sp. nov., isolated from a tropical peat swamp.</title>
        <authorList>
            <person name="Goh C.B.S."/>
            <person name="Lee M.S."/>
            <person name="Parimannan S."/>
            <person name="Pasbakhsh P."/>
            <person name="Yule C.M."/>
            <person name="Rajandas H."/>
            <person name="Loke S."/>
            <person name="Croft L."/>
            <person name="Tan J.B.L."/>
        </authorList>
    </citation>
    <scope>NUCLEOTIDE SEQUENCE</scope>
    <source>
        <strain evidence="2">Mgbs1</strain>
    </source>
</reference>
<evidence type="ECO:0000256" key="1">
    <source>
        <dbReference type="SAM" id="Phobius"/>
    </source>
</evidence>
<dbReference type="Proteomes" id="UP000281028">
    <property type="component" value="Unassembled WGS sequence"/>
</dbReference>